<dbReference type="AlphaFoldDB" id="A0A816HKM1"/>
<evidence type="ECO:0000313" key="2">
    <source>
        <dbReference type="Proteomes" id="UP000663828"/>
    </source>
</evidence>
<name>A0A816HKM1_ADIRI</name>
<gene>
    <name evidence="1" type="ORF">XAT740_LOCUS62929</name>
</gene>
<sequence length="187" mass="21073">MVSFPYDFPVDYDTDLESPWSNPNLFANGNDFSWNTMERNRDLYYQKQAQTQISEQSKRTIALLTSALNNHLNIGQNFTINSSSVFMSLQTTTIQSFSNGIIKSIGNAQVQLPSNMNSNDNHLVSFRSIVQPLASADQSPSNSYTNLSTTISFSILDRNGNELSFPTLSYNPYRFIIPRDVNLILPP</sequence>
<evidence type="ECO:0000313" key="1">
    <source>
        <dbReference type="EMBL" id="CAF1688606.1"/>
    </source>
</evidence>
<keyword evidence="2" id="KW-1185">Reference proteome</keyword>
<feature type="non-terminal residue" evidence="1">
    <location>
        <position position="1"/>
    </location>
</feature>
<accession>A0A816HKM1</accession>
<comment type="caution">
    <text evidence="1">The sequence shown here is derived from an EMBL/GenBank/DDBJ whole genome shotgun (WGS) entry which is preliminary data.</text>
</comment>
<dbReference type="EMBL" id="CAJNOR010018469">
    <property type="protein sequence ID" value="CAF1688606.1"/>
    <property type="molecule type" value="Genomic_DNA"/>
</dbReference>
<protein>
    <submittedName>
        <fullName evidence="1">Uncharacterized protein</fullName>
    </submittedName>
</protein>
<proteinExistence type="predicted"/>
<reference evidence="1" key="1">
    <citation type="submission" date="2021-02" db="EMBL/GenBank/DDBJ databases">
        <authorList>
            <person name="Nowell W R."/>
        </authorList>
    </citation>
    <scope>NUCLEOTIDE SEQUENCE</scope>
</reference>
<organism evidence="1 2">
    <name type="scientific">Adineta ricciae</name>
    <name type="common">Rotifer</name>
    <dbReference type="NCBI Taxonomy" id="249248"/>
    <lineage>
        <taxon>Eukaryota</taxon>
        <taxon>Metazoa</taxon>
        <taxon>Spiralia</taxon>
        <taxon>Gnathifera</taxon>
        <taxon>Rotifera</taxon>
        <taxon>Eurotatoria</taxon>
        <taxon>Bdelloidea</taxon>
        <taxon>Adinetida</taxon>
        <taxon>Adinetidae</taxon>
        <taxon>Adineta</taxon>
    </lineage>
</organism>
<dbReference type="Proteomes" id="UP000663828">
    <property type="component" value="Unassembled WGS sequence"/>
</dbReference>